<dbReference type="GO" id="GO:0051287">
    <property type="term" value="F:NAD binding"/>
    <property type="evidence" value="ECO:0007669"/>
    <property type="project" value="InterPro"/>
</dbReference>
<keyword evidence="5" id="KW-1185">Reference proteome</keyword>
<dbReference type="Pfam" id="PF02826">
    <property type="entry name" value="2-Hacid_dh_C"/>
    <property type="match status" value="1"/>
</dbReference>
<dbReference type="OrthoDB" id="1621027at2759"/>
<dbReference type="Proteomes" id="UP000554482">
    <property type="component" value="Unassembled WGS sequence"/>
</dbReference>
<evidence type="ECO:0000313" key="5">
    <source>
        <dbReference type="Proteomes" id="UP000554482"/>
    </source>
</evidence>
<feature type="domain" description="D-isomer specific 2-hydroxyacid dehydrogenase NAD-binding" evidence="3">
    <location>
        <begin position="487"/>
        <end position="620"/>
    </location>
</feature>
<evidence type="ECO:0000313" key="4">
    <source>
        <dbReference type="EMBL" id="KAF5186562.1"/>
    </source>
</evidence>
<dbReference type="InterPro" id="IPR029753">
    <property type="entry name" value="D-isomer_DH_CS"/>
</dbReference>
<evidence type="ECO:0000256" key="2">
    <source>
        <dbReference type="SAM" id="MobiDB-lite"/>
    </source>
</evidence>
<gene>
    <name evidence="4" type="ORF">FRX31_023849</name>
</gene>
<dbReference type="AlphaFoldDB" id="A0A7J6VQC7"/>
<dbReference type="PANTHER" id="PTHR42938">
    <property type="entry name" value="FORMATE DEHYDROGENASE 1"/>
    <property type="match status" value="1"/>
</dbReference>
<evidence type="ECO:0000256" key="1">
    <source>
        <dbReference type="ARBA" id="ARBA00023002"/>
    </source>
</evidence>
<protein>
    <submittedName>
        <fullName evidence="4">Formate dehydrogenase protein</fullName>
    </submittedName>
</protein>
<proteinExistence type="predicted"/>
<reference evidence="4 5" key="1">
    <citation type="submission" date="2020-06" db="EMBL/GenBank/DDBJ databases">
        <title>Transcriptomic and genomic resources for Thalictrum thalictroides and T. hernandezii: Facilitating candidate gene discovery in an emerging model plant lineage.</title>
        <authorList>
            <person name="Arias T."/>
            <person name="Riano-Pachon D.M."/>
            <person name="Di Stilio V.S."/>
        </authorList>
    </citation>
    <scope>NUCLEOTIDE SEQUENCE [LARGE SCALE GENOMIC DNA]</scope>
    <source>
        <strain evidence="5">cv. WT478/WT964</strain>
        <tissue evidence="4">Leaves</tissue>
    </source>
</reference>
<dbReference type="GO" id="GO:0008863">
    <property type="term" value="F:formate dehydrogenase (NAD+) activity"/>
    <property type="evidence" value="ECO:0007669"/>
    <property type="project" value="TreeGrafter"/>
</dbReference>
<organism evidence="4 5">
    <name type="scientific">Thalictrum thalictroides</name>
    <name type="common">Rue-anemone</name>
    <name type="synonym">Anemone thalictroides</name>
    <dbReference type="NCBI Taxonomy" id="46969"/>
    <lineage>
        <taxon>Eukaryota</taxon>
        <taxon>Viridiplantae</taxon>
        <taxon>Streptophyta</taxon>
        <taxon>Embryophyta</taxon>
        <taxon>Tracheophyta</taxon>
        <taxon>Spermatophyta</taxon>
        <taxon>Magnoliopsida</taxon>
        <taxon>Ranunculales</taxon>
        <taxon>Ranunculaceae</taxon>
        <taxon>Thalictroideae</taxon>
        <taxon>Thalictrum</taxon>
    </lineage>
</organism>
<dbReference type="Gene3D" id="3.40.50.720">
    <property type="entry name" value="NAD(P)-binding Rossmann-like Domain"/>
    <property type="match status" value="3"/>
</dbReference>
<accession>A0A7J6VQC7</accession>
<dbReference type="EMBL" id="JABWDY010029098">
    <property type="protein sequence ID" value="KAF5186562.1"/>
    <property type="molecule type" value="Genomic_DNA"/>
</dbReference>
<dbReference type="GO" id="GO:0005739">
    <property type="term" value="C:mitochondrion"/>
    <property type="evidence" value="ECO:0007669"/>
    <property type="project" value="TreeGrafter"/>
</dbReference>
<dbReference type="SUPFAM" id="SSF51735">
    <property type="entry name" value="NAD(P)-binding Rossmann-fold domains"/>
    <property type="match status" value="1"/>
</dbReference>
<name>A0A7J6VQC7_THATH</name>
<dbReference type="SUPFAM" id="SSF52283">
    <property type="entry name" value="Formate/glycerate dehydrogenase catalytic domain-like"/>
    <property type="match status" value="1"/>
</dbReference>
<dbReference type="PANTHER" id="PTHR42938:SF9">
    <property type="entry name" value="FORMATE DEHYDROGENASE 1"/>
    <property type="match status" value="1"/>
</dbReference>
<dbReference type="InterPro" id="IPR006140">
    <property type="entry name" value="D-isomer_DH_NAD-bd"/>
</dbReference>
<dbReference type="GO" id="GO:0009507">
    <property type="term" value="C:chloroplast"/>
    <property type="evidence" value="ECO:0007669"/>
    <property type="project" value="TreeGrafter"/>
</dbReference>
<feature type="compositionally biased region" description="Basic and acidic residues" evidence="2">
    <location>
        <begin position="1"/>
        <end position="15"/>
    </location>
</feature>
<evidence type="ECO:0000259" key="3">
    <source>
        <dbReference type="Pfam" id="PF02826"/>
    </source>
</evidence>
<comment type="caution">
    <text evidence="4">The sequence shown here is derived from an EMBL/GenBank/DDBJ whole genome shotgun (WGS) entry which is preliminary data.</text>
</comment>
<feature type="region of interest" description="Disordered" evidence="2">
    <location>
        <begin position="1"/>
        <end position="23"/>
    </location>
</feature>
<dbReference type="PROSITE" id="PS00671">
    <property type="entry name" value="D_2_HYDROXYACID_DH_3"/>
    <property type="match status" value="1"/>
</dbReference>
<sequence>MQRQGKSVEDVRGDESASSSSNVDEMVMKLLGKRLRRYQKSLRRISETEKLKSEGKFINKDQEDLISSKPVVLRLVEEYEKLVADVEVLFENHKVDMEAMKSVKIKFGSIDFDQVIPAKRKKEEVKPTNTNKQKKDTKKIDQNKKEEEVIVCSNVKQGSDANDMGNKFMTLAQVVKDEGAQKSFWEIDEDGNVYRMGASLQTIIFTIVKELTDMHKNRVSHEGVKDLNNIIFLQNNIANPKLINIQNKHCAIAEGIVADFTGLKALITTIMNEHKISLSNALQDLQDFLNVLDRPLSHVKNRAIIMGHPALWDSKRRVQFIVNITRLMCNEPALDYRIRRWLANERELDNWFYKIPKVGKLQEMLKASPGSFFFHYTTEGSDLIRYMRRVYSYIIEYGSGKRGEEKLSIEALERIFHKLFPRLLVASPESKKIVGVFYKANEYAAMNPNFVGCAEGALGIRNWLESQGHQYIVTDDNEGPNCAISHRAYDLEGKTMGTVGAGHIAVLASVCSSLYHDRLKMDPDMESQTEAKFEEDLDKIFPSVTGMFNKDRIAKLKKGVLIVNNARGAIMDTQAVADARRLLNVLKCAGYSGDVLYPQPAPKDHPWRGMPNQAMTPHTSGTTIDGQRCYWYMVQDMLDKYFRGQKFPAQNYIVKVGQIASQYR</sequence>
<keyword evidence="1" id="KW-0560">Oxidoreductase</keyword>
<dbReference type="InterPro" id="IPR036291">
    <property type="entry name" value="NAD(P)-bd_dom_sf"/>
</dbReference>